<evidence type="ECO:0000313" key="4">
    <source>
        <dbReference type="EMBL" id="CAK8682677.1"/>
    </source>
</evidence>
<dbReference type="InterPro" id="IPR001254">
    <property type="entry name" value="Trypsin_dom"/>
</dbReference>
<dbReference type="PRINTS" id="PR00722">
    <property type="entry name" value="CHYMOTRYPSIN"/>
</dbReference>
<dbReference type="PROSITE" id="PS00134">
    <property type="entry name" value="TRYPSIN_HIS"/>
    <property type="match status" value="1"/>
</dbReference>
<dbReference type="SUPFAM" id="SSF50494">
    <property type="entry name" value="Trypsin-like serine proteases"/>
    <property type="match status" value="1"/>
</dbReference>
<reference evidence="4 5" key="1">
    <citation type="submission" date="2024-02" db="EMBL/GenBank/DDBJ databases">
        <authorList>
            <person name="Daric V."/>
            <person name="Darras S."/>
        </authorList>
    </citation>
    <scope>NUCLEOTIDE SEQUENCE [LARGE SCALE GENOMIC DNA]</scope>
</reference>
<dbReference type="InterPro" id="IPR009003">
    <property type="entry name" value="Peptidase_S1_PA"/>
</dbReference>
<keyword evidence="5" id="KW-1185">Reference proteome</keyword>
<keyword evidence="1" id="KW-1015">Disulfide bond</keyword>
<feature type="domain" description="Peptidase S1" evidence="3">
    <location>
        <begin position="100"/>
        <end position="352"/>
    </location>
</feature>
<organism evidence="4 5">
    <name type="scientific">Clavelina lepadiformis</name>
    <name type="common">Light-bulb sea squirt</name>
    <name type="synonym">Ascidia lepadiformis</name>
    <dbReference type="NCBI Taxonomy" id="159417"/>
    <lineage>
        <taxon>Eukaryota</taxon>
        <taxon>Metazoa</taxon>
        <taxon>Chordata</taxon>
        <taxon>Tunicata</taxon>
        <taxon>Ascidiacea</taxon>
        <taxon>Aplousobranchia</taxon>
        <taxon>Clavelinidae</taxon>
        <taxon>Clavelina</taxon>
    </lineage>
</organism>
<evidence type="ECO:0000313" key="5">
    <source>
        <dbReference type="Proteomes" id="UP001642483"/>
    </source>
</evidence>
<dbReference type="InterPro" id="IPR018114">
    <property type="entry name" value="TRYPSIN_HIS"/>
</dbReference>
<gene>
    <name evidence="4" type="ORF">CVLEPA_LOCUS13322</name>
</gene>
<dbReference type="Gene3D" id="2.40.10.10">
    <property type="entry name" value="Trypsin-like serine proteases"/>
    <property type="match status" value="1"/>
</dbReference>
<dbReference type="PROSITE" id="PS50240">
    <property type="entry name" value="TRYPSIN_DOM"/>
    <property type="match status" value="1"/>
</dbReference>
<comment type="similarity">
    <text evidence="2">Belongs to the peptidase S1 family. CLIP subfamily.</text>
</comment>
<evidence type="ECO:0000259" key="3">
    <source>
        <dbReference type="PROSITE" id="PS50240"/>
    </source>
</evidence>
<sequence>MGQEVHSSRFHHGYLPLVVMAFFCSVYSELITRDDLATIQKRLEVDDFQFESTLRENSNLENVLLKRSRTIQQCPSGFGVSTAQCGSTCCSRTKRTLAKRVRESEDAHGEFPWHVSVWKRSDEDESLYIHKCGGVLLTNDRVLTAAHCLENCSKTTNCKGPVENNKWSCANGKYKVTIGVKIPQPRTGNYAEQSDPAFHEITQVRIANQFGRDGKTFEHDYAIMLLKVPVSGAHFACLPPLTFSKTGYNTNECYALGHGGTDSKNPYSLNLRKTRVTFTNCGDGFKYVHGCIQLLDQSGSVGCVGDSGSPVVCRGTSNESCSSYYVVGIFSQNTHDKGCKGKNTFSVLSNLTFKGRHQSTPRIGVDGLLYRTDEGELC</sequence>
<dbReference type="InterPro" id="IPR051487">
    <property type="entry name" value="Ser/Thr_Proteases_Immune/Dev"/>
</dbReference>
<accession>A0ABP0FVH6</accession>
<protein>
    <recommendedName>
        <fullName evidence="3">Peptidase S1 domain-containing protein</fullName>
    </recommendedName>
</protein>
<comment type="caution">
    <text evidence="4">The sequence shown here is derived from an EMBL/GenBank/DDBJ whole genome shotgun (WGS) entry which is preliminary data.</text>
</comment>
<dbReference type="InterPro" id="IPR001314">
    <property type="entry name" value="Peptidase_S1A"/>
</dbReference>
<dbReference type="Proteomes" id="UP001642483">
    <property type="component" value="Unassembled WGS sequence"/>
</dbReference>
<name>A0ABP0FVH6_CLALP</name>
<dbReference type="SMART" id="SM00020">
    <property type="entry name" value="Tryp_SPc"/>
    <property type="match status" value="1"/>
</dbReference>
<evidence type="ECO:0000256" key="1">
    <source>
        <dbReference type="ARBA" id="ARBA00023157"/>
    </source>
</evidence>
<proteinExistence type="inferred from homology"/>
<dbReference type="PANTHER" id="PTHR24256">
    <property type="entry name" value="TRYPTASE-RELATED"/>
    <property type="match status" value="1"/>
</dbReference>
<evidence type="ECO:0000256" key="2">
    <source>
        <dbReference type="ARBA" id="ARBA00024195"/>
    </source>
</evidence>
<dbReference type="InterPro" id="IPR043504">
    <property type="entry name" value="Peptidase_S1_PA_chymotrypsin"/>
</dbReference>
<dbReference type="Pfam" id="PF00089">
    <property type="entry name" value="Trypsin"/>
    <property type="match status" value="1"/>
</dbReference>
<dbReference type="EMBL" id="CAWYQH010000096">
    <property type="protein sequence ID" value="CAK8682677.1"/>
    <property type="molecule type" value="Genomic_DNA"/>
</dbReference>